<dbReference type="PANTHER" id="PTHR10434:SF66">
    <property type="entry name" value="PHOSPHOLIPID_GLYCEROL ACYLTRANSFERASE DOMAIN-CONTAINING PROTEIN"/>
    <property type="match status" value="1"/>
</dbReference>
<keyword evidence="7" id="KW-1185">Reference proteome</keyword>
<dbReference type="STRING" id="71657.SAMN02982996_01943"/>
<sequence>MSDDAIAPMAPSSWLNRAWRLAMTGFCFAMFSLGGLLLSLVWFNLLLLMPCGALRRRQLARRSISASFRFFLWCVRSLGVLDYKIEGVETLRRDRGCLVVANHPTLIDYVMLASVMPEVDCLVKAELQKNVFFRGVIRSADYLINSQSYTLLPECERRLKRGEAIMIFPEGTRTDPGRPLVLQRGAANIAVRCGCDLRVVHIRSTQQTLGKHDRWYHIPRVKPFLTVTVQERIRSQDFVGQGDEPSLAARRLTRFLRDSLTL</sequence>
<evidence type="ECO:0000256" key="3">
    <source>
        <dbReference type="ARBA" id="ARBA00023315"/>
    </source>
</evidence>
<dbReference type="Proteomes" id="UP000187280">
    <property type="component" value="Unassembled WGS sequence"/>
</dbReference>
<dbReference type="EMBL" id="FNQS01000006">
    <property type="protein sequence ID" value="SEA58400.1"/>
    <property type="molecule type" value="Genomic_DNA"/>
</dbReference>
<dbReference type="SUPFAM" id="SSF69593">
    <property type="entry name" value="Glycerol-3-phosphate (1)-acyltransferase"/>
    <property type="match status" value="1"/>
</dbReference>
<keyword evidence="4" id="KW-1133">Transmembrane helix</keyword>
<dbReference type="eggNOG" id="COG0204">
    <property type="taxonomic scope" value="Bacteria"/>
</dbReference>
<keyword evidence="2 6" id="KW-0808">Transferase</keyword>
<gene>
    <name evidence="6" type="ORF">SAMN02982996_01943</name>
</gene>
<organism evidence="6 7">
    <name type="scientific">Lonsdalea quercina</name>
    <dbReference type="NCBI Taxonomy" id="71657"/>
    <lineage>
        <taxon>Bacteria</taxon>
        <taxon>Pseudomonadati</taxon>
        <taxon>Pseudomonadota</taxon>
        <taxon>Gammaproteobacteria</taxon>
        <taxon>Enterobacterales</taxon>
        <taxon>Pectobacteriaceae</taxon>
        <taxon>Lonsdalea</taxon>
    </lineage>
</organism>
<dbReference type="GeneID" id="97764815"/>
<keyword evidence="4" id="KW-0812">Transmembrane</keyword>
<dbReference type="CDD" id="cd07989">
    <property type="entry name" value="LPLAT_AGPAT-like"/>
    <property type="match status" value="1"/>
</dbReference>
<dbReference type="PANTHER" id="PTHR10434">
    <property type="entry name" value="1-ACYL-SN-GLYCEROL-3-PHOSPHATE ACYLTRANSFERASE"/>
    <property type="match status" value="1"/>
</dbReference>
<reference evidence="6 7" key="1">
    <citation type="submission" date="2016-10" db="EMBL/GenBank/DDBJ databases">
        <authorList>
            <person name="de Groot N.N."/>
        </authorList>
    </citation>
    <scope>NUCLEOTIDE SEQUENCE [LARGE SCALE GENOMIC DNA]</scope>
    <source>
        <strain evidence="6 7">ATCC 29281</strain>
    </source>
</reference>
<dbReference type="GO" id="GO:0003841">
    <property type="term" value="F:1-acylglycerol-3-phosphate O-acyltransferase activity"/>
    <property type="evidence" value="ECO:0007669"/>
    <property type="project" value="TreeGrafter"/>
</dbReference>
<feature type="domain" description="Phospholipid/glycerol acyltransferase" evidence="5">
    <location>
        <begin position="97"/>
        <end position="205"/>
    </location>
</feature>
<evidence type="ECO:0000256" key="1">
    <source>
        <dbReference type="ARBA" id="ARBA00005189"/>
    </source>
</evidence>
<dbReference type="InterPro" id="IPR002123">
    <property type="entry name" value="Plipid/glycerol_acylTrfase"/>
</dbReference>
<evidence type="ECO:0000313" key="7">
    <source>
        <dbReference type="Proteomes" id="UP000187280"/>
    </source>
</evidence>
<evidence type="ECO:0000256" key="4">
    <source>
        <dbReference type="SAM" id="Phobius"/>
    </source>
</evidence>
<comment type="pathway">
    <text evidence="1">Lipid metabolism.</text>
</comment>
<proteinExistence type="predicted"/>
<keyword evidence="4" id="KW-0472">Membrane</keyword>
<protein>
    <submittedName>
        <fullName evidence="6">1-acyl-sn-glycerol-3-phosphate acyltransferases</fullName>
    </submittedName>
</protein>
<accession>A0A1H4CDK6</accession>
<dbReference type="SMART" id="SM00563">
    <property type="entry name" value="PlsC"/>
    <property type="match status" value="1"/>
</dbReference>
<evidence type="ECO:0000259" key="5">
    <source>
        <dbReference type="SMART" id="SM00563"/>
    </source>
</evidence>
<dbReference type="RefSeq" id="WP_074728512.1">
    <property type="nucleotide sequence ID" value="NZ_FNQS01000006.1"/>
</dbReference>
<name>A0A1H4CDK6_9GAMM</name>
<dbReference type="AlphaFoldDB" id="A0A1H4CDK6"/>
<feature type="transmembrane region" description="Helical" evidence="4">
    <location>
        <begin position="21"/>
        <end position="48"/>
    </location>
</feature>
<dbReference type="GO" id="GO:0006654">
    <property type="term" value="P:phosphatidic acid biosynthetic process"/>
    <property type="evidence" value="ECO:0007669"/>
    <property type="project" value="TreeGrafter"/>
</dbReference>
<keyword evidence="3 6" id="KW-0012">Acyltransferase</keyword>
<dbReference type="Pfam" id="PF01553">
    <property type="entry name" value="Acyltransferase"/>
    <property type="match status" value="1"/>
</dbReference>
<evidence type="ECO:0000256" key="2">
    <source>
        <dbReference type="ARBA" id="ARBA00022679"/>
    </source>
</evidence>
<evidence type="ECO:0000313" key="6">
    <source>
        <dbReference type="EMBL" id="SEA58400.1"/>
    </source>
</evidence>